<feature type="transmembrane region" description="Helical" evidence="5">
    <location>
        <begin position="44"/>
        <end position="69"/>
    </location>
</feature>
<dbReference type="InterPro" id="IPR007267">
    <property type="entry name" value="GtrA_DPMS_TM"/>
</dbReference>
<feature type="transmembrane region" description="Helical" evidence="5">
    <location>
        <begin position="20"/>
        <end position="38"/>
    </location>
</feature>
<evidence type="ECO:0000259" key="6">
    <source>
        <dbReference type="Pfam" id="PF04138"/>
    </source>
</evidence>
<keyword evidence="4 5" id="KW-0472">Membrane</keyword>
<evidence type="ECO:0000256" key="4">
    <source>
        <dbReference type="ARBA" id="ARBA00023136"/>
    </source>
</evidence>
<keyword evidence="3 5" id="KW-1133">Transmembrane helix</keyword>
<comment type="caution">
    <text evidence="7">The sequence shown here is derived from an EMBL/GenBank/DDBJ whole genome shotgun (WGS) entry which is preliminary data.</text>
</comment>
<evidence type="ECO:0000313" key="7">
    <source>
        <dbReference type="EMBL" id="MDR7155986.1"/>
    </source>
</evidence>
<dbReference type="EMBL" id="JAVDWV010000012">
    <property type="protein sequence ID" value="MDR7155986.1"/>
    <property type="molecule type" value="Genomic_DNA"/>
</dbReference>
<proteinExistence type="predicted"/>
<evidence type="ECO:0000256" key="1">
    <source>
        <dbReference type="ARBA" id="ARBA00004141"/>
    </source>
</evidence>
<evidence type="ECO:0000256" key="2">
    <source>
        <dbReference type="ARBA" id="ARBA00022692"/>
    </source>
</evidence>
<feature type="transmembrane region" description="Helical" evidence="5">
    <location>
        <begin position="113"/>
        <end position="132"/>
    </location>
</feature>
<dbReference type="Pfam" id="PF04138">
    <property type="entry name" value="GtrA_DPMS_TM"/>
    <property type="match status" value="1"/>
</dbReference>
<evidence type="ECO:0000256" key="3">
    <source>
        <dbReference type="ARBA" id="ARBA00022989"/>
    </source>
</evidence>
<comment type="subcellular location">
    <subcellularLocation>
        <location evidence="1">Membrane</location>
        <topology evidence="1">Multi-pass membrane protein</topology>
    </subcellularLocation>
</comment>
<name>A0ABU1X4D3_SPHXE</name>
<organism evidence="7 8">
    <name type="scientific">Sphingobium xenophagum</name>
    <dbReference type="NCBI Taxonomy" id="121428"/>
    <lineage>
        <taxon>Bacteria</taxon>
        <taxon>Pseudomonadati</taxon>
        <taxon>Pseudomonadota</taxon>
        <taxon>Alphaproteobacteria</taxon>
        <taxon>Sphingomonadales</taxon>
        <taxon>Sphingomonadaceae</taxon>
        <taxon>Sphingobium</taxon>
    </lineage>
</organism>
<accession>A0ABU1X4D3</accession>
<dbReference type="Proteomes" id="UP001267638">
    <property type="component" value="Unassembled WGS sequence"/>
</dbReference>
<evidence type="ECO:0000256" key="5">
    <source>
        <dbReference type="SAM" id="Phobius"/>
    </source>
</evidence>
<gene>
    <name evidence="7" type="ORF">J2W40_002822</name>
</gene>
<feature type="domain" description="GtrA/DPMS transmembrane" evidence="6">
    <location>
        <begin position="19"/>
        <end position="132"/>
    </location>
</feature>
<sequence length="135" mass="14122">MIDRLRVLAMLVVRATFARYLLASICALASDMALFLALDQLGALPLLAAFGGYAGGLLVHWIISIRFVFDTGTGPTHAQRAGFVASALLGMGLTLLLVGGLSALGLAPALAKLVSIPVSFLTVYAIRTYAVFARA</sequence>
<feature type="transmembrane region" description="Helical" evidence="5">
    <location>
        <begin position="81"/>
        <end position="107"/>
    </location>
</feature>
<protein>
    <submittedName>
        <fullName evidence="7">Flippase GtrA</fullName>
    </submittedName>
</protein>
<dbReference type="RefSeq" id="WP_310225806.1">
    <property type="nucleotide sequence ID" value="NZ_JAVDWV010000012.1"/>
</dbReference>
<keyword evidence="8" id="KW-1185">Reference proteome</keyword>
<evidence type="ECO:0000313" key="8">
    <source>
        <dbReference type="Proteomes" id="UP001267638"/>
    </source>
</evidence>
<keyword evidence="2 5" id="KW-0812">Transmembrane</keyword>
<reference evidence="7 8" key="1">
    <citation type="submission" date="2023-07" db="EMBL/GenBank/DDBJ databases">
        <title>Sorghum-associated microbial communities from plants grown in Nebraska, USA.</title>
        <authorList>
            <person name="Schachtman D."/>
        </authorList>
    </citation>
    <scope>NUCLEOTIDE SEQUENCE [LARGE SCALE GENOMIC DNA]</scope>
    <source>
        <strain evidence="7 8">4256</strain>
    </source>
</reference>